<dbReference type="STRING" id="1121326.CLMAG_39380"/>
<dbReference type="PATRIC" id="fig|1121326.3.peg.3985"/>
<proteinExistence type="predicted"/>
<organism evidence="1 2">
    <name type="scientific">Clostridium magnum DSM 2767</name>
    <dbReference type="NCBI Taxonomy" id="1121326"/>
    <lineage>
        <taxon>Bacteria</taxon>
        <taxon>Bacillati</taxon>
        <taxon>Bacillota</taxon>
        <taxon>Clostridia</taxon>
        <taxon>Eubacteriales</taxon>
        <taxon>Clostridiaceae</taxon>
        <taxon>Clostridium</taxon>
    </lineage>
</organism>
<sequence>MLEEIIIIRGGGDIASGTIQKLYRSGLKVLILEIENPTSIRRNVCFSEAIFQNYVEIEGIRAVKAGNIDEVRKSWREGVIPVVIDPKGKYVDLVKPQVLVDAILAKRNLGTNRRMAPITIALGPGFEAGKDVDVVVETNRGHNLGKLIFQGCAVKNTGIPGDIKGYSRERVIYSPVEGIIDNVKEIGDIVKAGENIACVDNISIKATIDGVLRGIIRNGSNVFKGLKIADIDPRLNEVENCNTISDKARNIGGAVLEAILYLKNRQQYYKKQAI</sequence>
<reference evidence="1 2" key="1">
    <citation type="submission" date="2016-04" db="EMBL/GenBank/DDBJ databases">
        <title>Genome sequence of Clostridium magnum DSM 2767.</title>
        <authorList>
            <person name="Poehlein A."/>
            <person name="Uhlig R."/>
            <person name="Fischer R."/>
            <person name="Bahl H."/>
            <person name="Daniel R."/>
        </authorList>
    </citation>
    <scope>NUCLEOTIDE SEQUENCE [LARGE SCALE GENOMIC DNA]</scope>
    <source>
        <strain evidence="1 2">DSM 2767</strain>
    </source>
</reference>
<evidence type="ECO:0000313" key="2">
    <source>
        <dbReference type="Proteomes" id="UP000076603"/>
    </source>
</evidence>
<accession>A0A162SBN2</accession>
<gene>
    <name evidence="1" type="ORF">CLMAG_39380</name>
</gene>
<evidence type="ECO:0000313" key="1">
    <source>
        <dbReference type="EMBL" id="KZL91027.1"/>
    </source>
</evidence>
<dbReference type="OrthoDB" id="9815497at2"/>
<dbReference type="EMBL" id="LWAE01000004">
    <property type="protein sequence ID" value="KZL91027.1"/>
    <property type="molecule type" value="Genomic_DNA"/>
</dbReference>
<dbReference type="NCBIfam" id="TIGR03309">
    <property type="entry name" value="matur_yqeB"/>
    <property type="match status" value="1"/>
</dbReference>
<comment type="caution">
    <text evidence="1">The sequence shown here is derived from an EMBL/GenBank/DDBJ whole genome shotgun (WGS) entry which is preliminary data.</text>
</comment>
<evidence type="ECO:0008006" key="3">
    <source>
        <dbReference type="Google" id="ProtNLM"/>
    </source>
</evidence>
<dbReference type="AlphaFoldDB" id="A0A162SBN2"/>
<protein>
    <recommendedName>
        <fullName evidence="3">Selenium-dependent molybdenum hydroxylase system protein, YqeB family</fullName>
    </recommendedName>
</protein>
<dbReference type="Proteomes" id="UP000076603">
    <property type="component" value="Unassembled WGS sequence"/>
</dbReference>
<dbReference type="Gene3D" id="2.40.50.100">
    <property type="match status" value="1"/>
</dbReference>
<dbReference type="InterPro" id="IPR017695">
    <property type="entry name" value="Se-dep_Mo_hydrolase_YqeB"/>
</dbReference>
<dbReference type="RefSeq" id="WP_066626187.1">
    <property type="nucleotide sequence ID" value="NZ_FQXL01000032.1"/>
</dbReference>
<keyword evidence="2" id="KW-1185">Reference proteome</keyword>
<name>A0A162SBN2_9CLOT</name>